<proteinExistence type="predicted"/>
<feature type="transmembrane region" description="Helical" evidence="1">
    <location>
        <begin position="18"/>
        <end position="36"/>
    </location>
</feature>
<feature type="transmembrane region" description="Helical" evidence="1">
    <location>
        <begin position="42"/>
        <end position="62"/>
    </location>
</feature>
<sequence length="509" mass="56046" precursor="true">MLLKSLFCLRGRDSRPRFVAISVCVYTCISLAAAVFGPHFLMYLFALVGLPLLAFASLRRVADANKPKVLAGLLLLPLPVYLALLIVGAPPFIAILGLVLAGGATFWGGNLASPTIVDYRFGYYGPAMDVPISQAMPRRRVEPMLTPKPDIAPPVFASTNPLDTDVPHHSPNAASTLQASRGNVHSEPVITPKISDIDLDVLRQDELRFDALTRMTQNPADFVMQDVMMDKKSDFRSADSSRVEQANIAFSEVDIERGDLQHTNSNAASVYTRDQNDEPVWRFDAEDEHEGFNSIEYAEEVRRRRAEDKESGSMTELFRGVLEFISPYRRYLVLPKIPMPDRRYWRPMGIGCGAILFVVLVWGLWPTGGDELDSDTQVANNNGSAALAAERIMLDLPDGFSVALEGDVLILRWLGEKGAAQNIWSLATAKGDRSCGALVFNNGTEYRPVTVDLKADSATEARFSPLDTAAIIVDLARRGNIGLCGYKFSLKGSQAVLEQNRTFGQYLAR</sequence>
<evidence type="ECO:0000313" key="2">
    <source>
        <dbReference type="EMBL" id="ABP77337.1"/>
    </source>
</evidence>
<accession>A4YBK4</accession>
<protein>
    <submittedName>
        <fullName evidence="2">Uncharacterized protein</fullName>
    </submittedName>
</protein>
<dbReference type="AlphaFoldDB" id="A4YBK4"/>
<keyword evidence="1" id="KW-0812">Transmembrane</keyword>
<dbReference type="eggNOG" id="COG3152">
    <property type="taxonomic scope" value="Bacteria"/>
</dbReference>
<feature type="transmembrane region" description="Helical" evidence="1">
    <location>
        <begin position="344"/>
        <end position="365"/>
    </location>
</feature>
<dbReference type="STRING" id="319224.Sputcn32_3629"/>
<evidence type="ECO:0000256" key="1">
    <source>
        <dbReference type="SAM" id="Phobius"/>
    </source>
</evidence>
<feature type="transmembrane region" description="Helical" evidence="1">
    <location>
        <begin position="69"/>
        <end position="87"/>
    </location>
</feature>
<dbReference type="EMBL" id="CP000681">
    <property type="protein sequence ID" value="ABP77337.1"/>
    <property type="molecule type" value="Genomic_DNA"/>
</dbReference>
<reference evidence="2" key="1">
    <citation type="submission" date="2007-04" db="EMBL/GenBank/DDBJ databases">
        <title>Complete sequence of Shewanella putrefaciens CN-32.</title>
        <authorList>
            <consortium name="US DOE Joint Genome Institute"/>
            <person name="Copeland A."/>
            <person name="Lucas S."/>
            <person name="Lapidus A."/>
            <person name="Barry K."/>
            <person name="Detter J.C."/>
            <person name="Glavina del Rio T."/>
            <person name="Hammon N."/>
            <person name="Israni S."/>
            <person name="Dalin E."/>
            <person name="Tice H."/>
            <person name="Pitluck S."/>
            <person name="Chain P."/>
            <person name="Malfatti S."/>
            <person name="Shin M."/>
            <person name="Vergez L."/>
            <person name="Schmutz J."/>
            <person name="Larimer F."/>
            <person name="Land M."/>
            <person name="Hauser L."/>
            <person name="Kyrpides N."/>
            <person name="Mikhailova N."/>
            <person name="Romine M.F."/>
            <person name="Fredrickson J."/>
            <person name="Tiedje J."/>
            <person name="Richardson P."/>
        </authorList>
    </citation>
    <scope>NUCLEOTIDE SEQUENCE [LARGE SCALE GENOMIC DNA]</scope>
    <source>
        <strain evidence="2">CN-32</strain>
    </source>
</reference>
<name>A4YBK4_SHEPC</name>
<keyword evidence="1" id="KW-0472">Membrane</keyword>
<dbReference type="HOGENOM" id="CLU_036810_0_0_6"/>
<organism evidence="2">
    <name type="scientific">Shewanella putrefaciens (strain CN-32 / ATCC BAA-453)</name>
    <dbReference type="NCBI Taxonomy" id="319224"/>
    <lineage>
        <taxon>Bacteria</taxon>
        <taxon>Pseudomonadati</taxon>
        <taxon>Pseudomonadota</taxon>
        <taxon>Gammaproteobacteria</taxon>
        <taxon>Alteromonadales</taxon>
        <taxon>Shewanellaceae</taxon>
        <taxon>Shewanella</taxon>
    </lineage>
</organism>
<gene>
    <name evidence="2" type="ordered locus">Sputcn32_3629</name>
</gene>
<feature type="transmembrane region" description="Helical" evidence="1">
    <location>
        <begin position="93"/>
        <end position="112"/>
    </location>
</feature>
<dbReference type="KEGG" id="spc:Sputcn32_3629"/>
<keyword evidence="1" id="KW-1133">Transmembrane helix</keyword>